<keyword evidence="2" id="KW-1184">Jasmonic acid signaling pathway</keyword>
<dbReference type="SMART" id="SM00979">
    <property type="entry name" value="TIFY"/>
    <property type="match status" value="1"/>
</dbReference>
<dbReference type="InterPro" id="IPR018467">
    <property type="entry name" value="CCT_CS"/>
</dbReference>
<comment type="domain">
    <text evidence="2">The jas domain is required for interaction with COI1.</text>
</comment>
<organism evidence="4 5">
    <name type="scientific">Lactuca sativa</name>
    <name type="common">Garden lettuce</name>
    <dbReference type="NCBI Taxonomy" id="4236"/>
    <lineage>
        <taxon>Eukaryota</taxon>
        <taxon>Viridiplantae</taxon>
        <taxon>Streptophyta</taxon>
        <taxon>Embryophyta</taxon>
        <taxon>Tracheophyta</taxon>
        <taxon>Spermatophyta</taxon>
        <taxon>Magnoliopsida</taxon>
        <taxon>eudicotyledons</taxon>
        <taxon>Gunneridae</taxon>
        <taxon>Pentapetalae</taxon>
        <taxon>asterids</taxon>
        <taxon>campanulids</taxon>
        <taxon>Asterales</taxon>
        <taxon>Asteraceae</taxon>
        <taxon>Cichorioideae</taxon>
        <taxon>Cichorieae</taxon>
        <taxon>Lactucinae</taxon>
        <taxon>Lactuca</taxon>
    </lineage>
</organism>
<protein>
    <recommendedName>
        <fullName evidence="2">Protein TIFY</fullName>
    </recommendedName>
    <alternativeName>
        <fullName evidence="2">Jasmonate ZIM domain-containing protein</fullName>
    </alternativeName>
</protein>
<keyword evidence="5" id="KW-1185">Reference proteome</keyword>
<proteinExistence type="inferred from homology"/>
<evidence type="ECO:0000313" key="4">
    <source>
        <dbReference type="EMBL" id="KAJ0209633.1"/>
    </source>
</evidence>
<comment type="caution">
    <text evidence="4">The sequence shown here is derived from an EMBL/GenBank/DDBJ whole genome shotgun (WGS) entry which is preliminary data.</text>
</comment>
<dbReference type="EMBL" id="NBSK02000004">
    <property type="protein sequence ID" value="KAJ0209633.1"/>
    <property type="molecule type" value="Genomic_DNA"/>
</dbReference>
<dbReference type="InterPro" id="IPR040390">
    <property type="entry name" value="TIFY/JAZ"/>
</dbReference>
<dbReference type="AlphaFoldDB" id="A0A9R1VRZ8"/>
<reference evidence="4 5" key="1">
    <citation type="journal article" date="2017" name="Nat. Commun.">
        <title>Genome assembly with in vitro proximity ligation data and whole-genome triplication in lettuce.</title>
        <authorList>
            <person name="Reyes-Chin-Wo S."/>
            <person name="Wang Z."/>
            <person name="Yang X."/>
            <person name="Kozik A."/>
            <person name="Arikit S."/>
            <person name="Song C."/>
            <person name="Xia L."/>
            <person name="Froenicke L."/>
            <person name="Lavelle D.O."/>
            <person name="Truco M.J."/>
            <person name="Xia R."/>
            <person name="Zhu S."/>
            <person name="Xu C."/>
            <person name="Xu H."/>
            <person name="Xu X."/>
            <person name="Cox K."/>
            <person name="Korf I."/>
            <person name="Meyers B.C."/>
            <person name="Michelmore R.W."/>
        </authorList>
    </citation>
    <scope>NUCLEOTIDE SEQUENCE [LARGE SCALE GENOMIC DNA]</scope>
    <source>
        <strain evidence="5">cv. Salinas</strain>
        <tissue evidence="4">Seedlings</tissue>
    </source>
</reference>
<dbReference type="Pfam" id="PF06200">
    <property type="entry name" value="tify"/>
    <property type="match status" value="1"/>
</dbReference>
<gene>
    <name evidence="4" type="ORF">LSAT_V11C400193640</name>
</gene>
<dbReference type="PANTHER" id="PTHR33077:SF87">
    <property type="entry name" value="PROTEIN TIFY"/>
    <property type="match status" value="1"/>
</dbReference>
<name>A0A9R1VRZ8_LACSA</name>
<evidence type="ECO:0000256" key="1">
    <source>
        <dbReference type="ARBA" id="ARBA00008614"/>
    </source>
</evidence>
<keyword evidence="2" id="KW-0539">Nucleus</keyword>
<dbReference type="PROSITE" id="PS51320">
    <property type="entry name" value="TIFY"/>
    <property type="match status" value="1"/>
</dbReference>
<dbReference type="GO" id="GO:2000022">
    <property type="term" value="P:regulation of jasmonic acid mediated signaling pathway"/>
    <property type="evidence" value="ECO:0000318"/>
    <property type="project" value="GO_Central"/>
</dbReference>
<dbReference type="Pfam" id="PF09425">
    <property type="entry name" value="Jas_motif"/>
    <property type="match status" value="1"/>
</dbReference>
<evidence type="ECO:0000259" key="3">
    <source>
        <dbReference type="PROSITE" id="PS51320"/>
    </source>
</evidence>
<evidence type="ECO:0000256" key="2">
    <source>
        <dbReference type="RuleBase" id="RU369065"/>
    </source>
</evidence>
<evidence type="ECO:0000313" key="5">
    <source>
        <dbReference type="Proteomes" id="UP000235145"/>
    </source>
</evidence>
<feature type="domain" description="Tify" evidence="3">
    <location>
        <begin position="137"/>
        <end position="172"/>
    </location>
</feature>
<dbReference type="PANTHER" id="PTHR33077">
    <property type="entry name" value="PROTEIN TIFY 4A-RELATED-RELATED"/>
    <property type="match status" value="1"/>
</dbReference>
<dbReference type="GO" id="GO:0005634">
    <property type="term" value="C:nucleus"/>
    <property type="evidence" value="ECO:0000318"/>
    <property type="project" value="GO_Central"/>
</dbReference>
<dbReference type="GO" id="GO:0009611">
    <property type="term" value="P:response to wounding"/>
    <property type="evidence" value="ECO:0000318"/>
    <property type="project" value="GO_Central"/>
</dbReference>
<dbReference type="Proteomes" id="UP000235145">
    <property type="component" value="Unassembled WGS sequence"/>
</dbReference>
<comment type="subcellular location">
    <subcellularLocation>
        <location evidence="2">Nucleus</location>
    </subcellularLocation>
</comment>
<comment type="function">
    <text evidence="2">Repressor of jasmonate responses.</text>
</comment>
<dbReference type="GO" id="GO:0031347">
    <property type="term" value="P:regulation of defense response"/>
    <property type="evidence" value="ECO:0000318"/>
    <property type="project" value="GO_Central"/>
</dbReference>
<sequence length="257" mass="28745">MSTAKRYFSGKAPVEKSKFVQTCNRLSLFLKENGNQFRDLSFGINAKFDASGMFVCNCFDLGLDPLIELIRSLKLLETNLMCQFGISETTTVDLLSNMKFPGEKDLNLNAEKSEKMLPQYVILDSSCDVEDLKNKATETKASQMTIFYGGNILVLDDVPEDKARDLMLMAQKGSPKIENRIELASIAKPSSDDHVFRLPPPPIHAELQTKGSDLPIARRASLHKFLAKRKDRATVRAPYQSPGGSFSGNDHRFDLNF</sequence>
<accession>A0A9R1VRZ8</accession>
<comment type="similarity">
    <text evidence="1 2">Belongs to the TIFY/JAZ family.</text>
</comment>
<dbReference type="InterPro" id="IPR010399">
    <property type="entry name" value="Tify_dom"/>
</dbReference>